<proteinExistence type="predicted"/>
<sequence length="47" mass="5356">MWKFSFETIGLAEQKLLEFDPRGSLDREYSKSTIAPPVSKGVPDRVE</sequence>
<protein>
    <submittedName>
        <fullName evidence="2">Uncharacterized protein</fullName>
    </submittedName>
</protein>
<evidence type="ECO:0000313" key="2">
    <source>
        <dbReference type="EMBL" id="SEN15633.1"/>
    </source>
</evidence>
<reference evidence="2 3" key="1">
    <citation type="submission" date="2016-10" db="EMBL/GenBank/DDBJ databases">
        <authorList>
            <person name="de Groot N.N."/>
        </authorList>
    </citation>
    <scope>NUCLEOTIDE SEQUENCE [LARGE SCALE GENOMIC DNA]</scope>
    <source>
        <strain evidence="2 3">DSM 15123</strain>
    </source>
</reference>
<name>A0A1H8E831_9BURK</name>
<dbReference type="Proteomes" id="UP000199531">
    <property type="component" value="Unassembled WGS sequence"/>
</dbReference>
<feature type="region of interest" description="Disordered" evidence="1">
    <location>
        <begin position="27"/>
        <end position="47"/>
    </location>
</feature>
<keyword evidence="3" id="KW-1185">Reference proteome</keyword>
<dbReference type="AlphaFoldDB" id="A0A1H8E831"/>
<dbReference type="STRING" id="1121117.SAMN02745977_00595"/>
<accession>A0A1H8E831</accession>
<evidence type="ECO:0000313" key="3">
    <source>
        <dbReference type="Proteomes" id="UP000199531"/>
    </source>
</evidence>
<dbReference type="EMBL" id="FOCW01000001">
    <property type="protein sequence ID" value="SEN15633.1"/>
    <property type="molecule type" value="Genomic_DNA"/>
</dbReference>
<gene>
    <name evidence="2" type="ORF">SAMN02745977_00595</name>
</gene>
<evidence type="ECO:0000256" key="1">
    <source>
        <dbReference type="SAM" id="MobiDB-lite"/>
    </source>
</evidence>
<organism evidence="2 3">
    <name type="scientific">Brachymonas denitrificans DSM 15123</name>
    <dbReference type="NCBI Taxonomy" id="1121117"/>
    <lineage>
        <taxon>Bacteria</taxon>
        <taxon>Pseudomonadati</taxon>
        <taxon>Pseudomonadota</taxon>
        <taxon>Betaproteobacteria</taxon>
        <taxon>Burkholderiales</taxon>
        <taxon>Comamonadaceae</taxon>
        <taxon>Brachymonas</taxon>
    </lineage>
</organism>